<dbReference type="OrthoDB" id="6630379at2"/>
<dbReference type="RefSeq" id="WP_115192523.1">
    <property type="nucleotide sequence ID" value="NZ_BJNO01000017.1"/>
</dbReference>
<proteinExistence type="predicted"/>
<dbReference type="EMBL" id="CAADJG010000002">
    <property type="protein sequence ID" value="VFS74024.1"/>
    <property type="molecule type" value="Genomic_DNA"/>
</dbReference>
<name>A0A485BLV4_RAOTE</name>
<sequence length="61" mass="6908">MDIEEAIRIIKKGGEYRIKCNGDQVIVLEKISEKQFLATIEEFVELSIEAGIIDPAYINLP</sequence>
<accession>A0A485BLV4</accession>
<evidence type="ECO:0000313" key="2">
    <source>
        <dbReference type="Proteomes" id="UP000332594"/>
    </source>
</evidence>
<dbReference type="GeneID" id="57504565"/>
<protein>
    <submittedName>
        <fullName evidence="1">Uncharacterized protein</fullName>
    </submittedName>
</protein>
<gene>
    <name evidence="1" type="ORF">NCTC13038_03134</name>
</gene>
<reference evidence="1 2" key="1">
    <citation type="submission" date="2019-03" db="EMBL/GenBank/DDBJ databases">
        <authorList>
            <consortium name="Pathogen Informatics"/>
        </authorList>
    </citation>
    <scope>NUCLEOTIDE SEQUENCE [LARGE SCALE GENOMIC DNA]</scope>
    <source>
        <strain evidence="1 2">NCTC13038</strain>
    </source>
</reference>
<organism evidence="1 2">
    <name type="scientific">Raoultella terrigena</name>
    <name type="common">Klebsiella terrigena</name>
    <dbReference type="NCBI Taxonomy" id="577"/>
    <lineage>
        <taxon>Bacteria</taxon>
        <taxon>Pseudomonadati</taxon>
        <taxon>Pseudomonadota</taxon>
        <taxon>Gammaproteobacteria</taxon>
        <taxon>Enterobacterales</taxon>
        <taxon>Enterobacteriaceae</taxon>
        <taxon>Klebsiella/Raoultella group</taxon>
        <taxon>Raoultella</taxon>
    </lineage>
</organism>
<evidence type="ECO:0000313" key="1">
    <source>
        <dbReference type="EMBL" id="VFS74024.1"/>
    </source>
</evidence>
<dbReference type="AlphaFoldDB" id="A0A485BLV4"/>
<dbReference type="Proteomes" id="UP000332594">
    <property type="component" value="Unassembled WGS sequence"/>
</dbReference>